<gene>
    <name evidence="8" type="ORF">H9935_14360</name>
</gene>
<dbReference type="PANTHER" id="PTHR30461:SF26">
    <property type="entry name" value="RESOLVASE HOMOLOG YNEB"/>
    <property type="match status" value="1"/>
</dbReference>
<dbReference type="PROSITE" id="PS00398">
    <property type="entry name" value="RECOMBINASES_2"/>
    <property type="match status" value="1"/>
</dbReference>
<proteinExistence type="inferred from homology"/>
<dbReference type="GO" id="GO:0015074">
    <property type="term" value="P:DNA integration"/>
    <property type="evidence" value="ECO:0007669"/>
    <property type="project" value="UniProtKB-KW"/>
</dbReference>
<reference evidence="8" key="2">
    <citation type="submission" date="2021-04" db="EMBL/GenBank/DDBJ databases">
        <authorList>
            <person name="Gilroy R."/>
        </authorList>
    </citation>
    <scope>NUCLEOTIDE SEQUENCE</scope>
    <source>
        <strain evidence="8">ChiSxjej6B18-287</strain>
    </source>
</reference>
<dbReference type="SUPFAM" id="SSF53041">
    <property type="entry name" value="Resolvase-like"/>
    <property type="match status" value="1"/>
</dbReference>
<protein>
    <submittedName>
        <fullName evidence="8">Recombinase family protein</fullName>
    </submittedName>
</protein>
<reference evidence="8" key="1">
    <citation type="journal article" date="2021" name="PeerJ">
        <title>Extensive microbial diversity within the chicken gut microbiome revealed by metagenomics and culture.</title>
        <authorList>
            <person name="Gilroy R."/>
            <person name="Ravi A."/>
            <person name="Getino M."/>
            <person name="Pursley I."/>
            <person name="Horton D.L."/>
            <person name="Alikhan N.F."/>
            <person name="Baker D."/>
            <person name="Gharbi K."/>
            <person name="Hall N."/>
            <person name="Watson M."/>
            <person name="Adriaenssens E.M."/>
            <person name="Foster-Nyarko E."/>
            <person name="Jarju S."/>
            <person name="Secka A."/>
            <person name="Antonio M."/>
            <person name="Oren A."/>
            <person name="Chaudhuri R.R."/>
            <person name="La Ragione R."/>
            <person name="Hildebrand F."/>
            <person name="Pallen M.J."/>
        </authorList>
    </citation>
    <scope>NUCLEOTIDE SEQUENCE</scope>
    <source>
        <strain evidence="8">ChiSxjej6B18-287</strain>
    </source>
</reference>
<feature type="domain" description="Resolvase/invertase-type recombinase catalytic" evidence="7">
    <location>
        <begin position="7"/>
        <end position="153"/>
    </location>
</feature>
<evidence type="ECO:0000313" key="9">
    <source>
        <dbReference type="Proteomes" id="UP000823893"/>
    </source>
</evidence>
<dbReference type="Pfam" id="PF00239">
    <property type="entry name" value="Resolvase"/>
    <property type="match status" value="1"/>
</dbReference>
<dbReference type="InterPro" id="IPR006118">
    <property type="entry name" value="Recombinase_CS"/>
</dbReference>
<evidence type="ECO:0000256" key="2">
    <source>
        <dbReference type="ARBA" id="ARBA00022908"/>
    </source>
</evidence>
<feature type="active site" description="O-(5'-phospho-DNA)-serine intermediate" evidence="5 6">
    <location>
        <position position="15"/>
    </location>
</feature>
<dbReference type="Gene3D" id="3.40.50.1390">
    <property type="entry name" value="Resolvase, N-terminal catalytic domain"/>
    <property type="match status" value="1"/>
</dbReference>
<dbReference type="InterPro" id="IPR006119">
    <property type="entry name" value="Resolv_N"/>
</dbReference>
<evidence type="ECO:0000256" key="4">
    <source>
        <dbReference type="ARBA" id="ARBA00023172"/>
    </source>
</evidence>
<evidence type="ECO:0000259" key="7">
    <source>
        <dbReference type="PROSITE" id="PS51736"/>
    </source>
</evidence>
<dbReference type="Proteomes" id="UP000823893">
    <property type="component" value="Unassembled WGS sequence"/>
</dbReference>
<accession>A0A9D2SKN7</accession>
<organism evidence="8 9">
    <name type="scientific">Candidatus Blautia merdigallinarum</name>
    <dbReference type="NCBI Taxonomy" id="2838495"/>
    <lineage>
        <taxon>Bacteria</taxon>
        <taxon>Bacillati</taxon>
        <taxon>Bacillota</taxon>
        <taxon>Clostridia</taxon>
        <taxon>Lachnospirales</taxon>
        <taxon>Lachnospiraceae</taxon>
        <taxon>Blautia</taxon>
    </lineage>
</organism>
<dbReference type="PANTHER" id="PTHR30461">
    <property type="entry name" value="DNA-INVERTASE FROM LAMBDOID PROPHAGE"/>
    <property type="match status" value="1"/>
</dbReference>
<keyword evidence="3" id="KW-0238">DNA-binding</keyword>
<dbReference type="InterPro" id="IPR036162">
    <property type="entry name" value="Resolvase-like_N_sf"/>
</dbReference>
<dbReference type="AlphaFoldDB" id="A0A9D2SKN7"/>
<dbReference type="PROSITE" id="PS00397">
    <property type="entry name" value="RECOMBINASES_1"/>
    <property type="match status" value="1"/>
</dbReference>
<comment type="similarity">
    <text evidence="1">Belongs to the site-specific recombinase resolvase family.</text>
</comment>
<dbReference type="CDD" id="cd03768">
    <property type="entry name" value="SR_ResInv"/>
    <property type="match status" value="1"/>
</dbReference>
<evidence type="ECO:0000256" key="1">
    <source>
        <dbReference type="ARBA" id="ARBA00009913"/>
    </source>
</evidence>
<keyword evidence="4" id="KW-0233">DNA recombination</keyword>
<sequence length="209" mass="24169">MDKENRRIFGYARVSSKEQNLDRQILALKDYVPEENILVDKASGKDLERDSYQALKGALGLRPGDTLIITSLDRLSRSKADIKKELEWFKERKVRLQILDLPTSMIEVPEGQQWILEMIQNIIIEVLSSIAEQERLTIKKRQREGIEAAQKKGKRFGRPAVQMPDDFDSVYGQWKRKEITAVEAMGKLHLSSSTFYRMVGQYESVPKRV</sequence>
<dbReference type="GO" id="GO:0000150">
    <property type="term" value="F:DNA strand exchange activity"/>
    <property type="evidence" value="ECO:0007669"/>
    <property type="project" value="InterPro"/>
</dbReference>
<evidence type="ECO:0000256" key="6">
    <source>
        <dbReference type="PROSITE-ProRule" id="PRU10137"/>
    </source>
</evidence>
<dbReference type="EMBL" id="DWWV01000199">
    <property type="protein sequence ID" value="HJC11953.1"/>
    <property type="molecule type" value="Genomic_DNA"/>
</dbReference>
<evidence type="ECO:0000256" key="3">
    <source>
        <dbReference type="ARBA" id="ARBA00023125"/>
    </source>
</evidence>
<dbReference type="SMART" id="SM00857">
    <property type="entry name" value="Resolvase"/>
    <property type="match status" value="1"/>
</dbReference>
<comment type="caution">
    <text evidence="8">The sequence shown here is derived from an EMBL/GenBank/DDBJ whole genome shotgun (WGS) entry which is preliminary data.</text>
</comment>
<dbReference type="PROSITE" id="PS51736">
    <property type="entry name" value="RECOMBINASES_3"/>
    <property type="match status" value="1"/>
</dbReference>
<keyword evidence="2" id="KW-0229">DNA integration</keyword>
<name>A0A9D2SKN7_9FIRM</name>
<evidence type="ECO:0000313" key="8">
    <source>
        <dbReference type="EMBL" id="HJC11953.1"/>
    </source>
</evidence>
<dbReference type="InterPro" id="IPR050639">
    <property type="entry name" value="SSR_resolvase"/>
</dbReference>
<evidence type="ECO:0000256" key="5">
    <source>
        <dbReference type="PIRSR" id="PIRSR606118-50"/>
    </source>
</evidence>
<dbReference type="GO" id="GO:0003677">
    <property type="term" value="F:DNA binding"/>
    <property type="evidence" value="ECO:0007669"/>
    <property type="project" value="UniProtKB-KW"/>
</dbReference>